<dbReference type="EMBL" id="CP011542">
    <property type="protein sequence ID" value="AKK05135.1"/>
    <property type="molecule type" value="Genomic_DNA"/>
</dbReference>
<keyword evidence="3" id="KW-1185">Reference proteome</keyword>
<dbReference type="STRING" id="571915.CMUST_03955"/>
<feature type="domain" description="DUF4253" evidence="1">
    <location>
        <begin position="145"/>
        <end position="251"/>
    </location>
</feature>
<name>A0A0G3GX97_9CORY</name>
<evidence type="ECO:0000313" key="3">
    <source>
        <dbReference type="Proteomes" id="UP000035199"/>
    </source>
</evidence>
<dbReference type="PATRIC" id="fig|571915.4.peg.844"/>
<dbReference type="RefSeq" id="WP_052844517.1">
    <property type="nucleotide sequence ID" value="NZ_CP011542.1"/>
</dbReference>
<gene>
    <name evidence="2" type="ORF">CMUST_03955</name>
</gene>
<evidence type="ECO:0000313" key="2">
    <source>
        <dbReference type="EMBL" id="AKK05135.1"/>
    </source>
</evidence>
<reference evidence="3" key="2">
    <citation type="submission" date="2015-05" db="EMBL/GenBank/DDBJ databases">
        <title>Complete genome sequence of Corynebacterium mustelae DSM 45274, isolated from various tissues of a male ferret with lethal sepsis.</title>
        <authorList>
            <person name="Ruckert C."/>
            <person name="Albersmeier A."/>
            <person name="Winkler A."/>
            <person name="Tauch A."/>
        </authorList>
    </citation>
    <scope>NUCLEOTIDE SEQUENCE [LARGE SCALE GENOMIC DNA]</scope>
    <source>
        <strain evidence="3">DSM 45274</strain>
    </source>
</reference>
<dbReference type="KEGG" id="cmv:CMUST_03955"/>
<proteinExistence type="predicted"/>
<dbReference type="InterPro" id="IPR025349">
    <property type="entry name" value="DUF4253"/>
</dbReference>
<dbReference type="AlphaFoldDB" id="A0A0G3GX97"/>
<evidence type="ECO:0000259" key="1">
    <source>
        <dbReference type="Pfam" id="PF14062"/>
    </source>
</evidence>
<reference evidence="2 3" key="1">
    <citation type="journal article" date="2015" name="Genome Announc.">
        <title>Complete Genome Sequence of the Type Strain Corynebacterium mustelae DSM 45274, Isolated from Various Tissues of a Male Ferret with Lethal Sepsis.</title>
        <authorList>
            <person name="Ruckert C."/>
            <person name="Eimer J."/>
            <person name="Winkler A."/>
            <person name="Tauch A."/>
        </authorList>
    </citation>
    <scope>NUCLEOTIDE SEQUENCE [LARGE SCALE GENOMIC DNA]</scope>
    <source>
        <strain evidence="2 3">DSM 45274</strain>
    </source>
</reference>
<protein>
    <submittedName>
        <fullName evidence="2">Putative DUF4253 family protein</fullName>
    </submittedName>
</protein>
<accession>A0A0G3GX97</accession>
<sequence>MSFGITDKTWPLDDEGLTDFHPVTIRAEKPGTLEQLTAKGINFRPIETESGTVVAGLITEGDMERLWEELVLSFSDNGLWPVGIDADDMDDIVSGQYFASPEDVTTDAADFLRENNPSLRELAAPLFDGTNPSIIPLPVESGSGILVVPCTRPADVPAALGWLGPCNYNYDGSDISAVLRSWEERFGAVVMVLGPATLTLQVPNTPTEEVEQEKLAQEHYAFCPDNIDQGAGSIEDYIPAIDSLAWGFWWD</sequence>
<dbReference type="Proteomes" id="UP000035199">
    <property type="component" value="Chromosome"/>
</dbReference>
<organism evidence="2 3">
    <name type="scientific">Corynebacterium mustelae</name>
    <dbReference type="NCBI Taxonomy" id="571915"/>
    <lineage>
        <taxon>Bacteria</taxon>
        <taxon>Bacillati</taxon>
        <taxon>Actinomycetota</taxon>
        <taxon>Actinomycetes</taxon>
        <taxon>Mycobacteriales</taxon>
        <taxon>Corynebacteriaceae</taxon>
        <taxon>Corynebacterium</taxon>
    </lineage>
</organism>
<dbReference type="OrthoDB" id="7839592at2"/>
<dbReference type="Pfam" id="PF14062">
    <property type="entry name" value="DUF4253"/>
    <property type="match status" value="1"/>
</dbReference>